<dbReference type="GO" id="GO:0015344">
    <property type="term" value="F:siderophore uptake transmembrane transporter activity"/>
    <property type="evidence" value="ECO:0007669"/>
    <property type="project" value="TreeGrafter"/>
</dbReference>
<keyword evidence="5" id="KW-0675">Receptor</keyword>
<keyword evidence="2" id="KW-0813">Transport</keyword>
<sequence length="807" mass="90794">MKVIKLLKIGLLFLAALQLGAMISPSDNLTEKIKANLRSHQVYYSPEKVYLHHDKPYYLAGDTFWFKAYVLDAAKLEASTKSGVLYVDLIDHNQQLVDRLTLPIADGEAFGDFYLGDDLQEGKYTLVSYTNWMKNFGEDIFFQKDFYVLGKQFKKPVTATEPVQSPIDLQFFPEGGDLVSGIPYEVAFKALNSDGFGASVEGAIYDEQGKMVVAFKDHFAGMGSFVFTPKAATKYVAKLEKNNGETEEFTLPEIKEQGWVLHMDEVNDPENILVTVQSTIPESKSAMLFGIAREKLIYTEEIDPSGTNTIFIPKKNFPIGVARFTLTDLEGNAMAERLVFVNHPNSNQVTLETDQQEYQPREEVNLAIRYQGEVELSHLSVSVTADQLAYTPEYQENISTYLLLSSDINGHIESLGYYFESEDKSRQEALRHLMMTQGWRRFGWDGLLSGNFPLMSFSNELDLNIRGKLERANGSPVEQGEATLFLKDKYTTFMLTETDDKGEFSFGGFYFKGNIPVVIQGVDSRGRRDNVEVKILENDYIPKITENRILFNGKTWTDLPKDFSPNPKQATEGIETGIWGLELGEVLLQEVVVEGRADVYEPFRLHTSADAVIYTNQLPVATSGNILEVLQGRVAGLQVMQTGMNEFRAVIRGMGTPLYLLDGVPITENSLSMINQFDINRIEILKGPGTTGIYGGRGSGGVIAFFSEMGTMEEIDPEGGKHIIVHQAAGFNRIRQFYSPKYETTEYYELPDRRSTVYWNPLVLLSPNSKREISFFTGDVTGRHRVQVEGITKDGQPISEVYYFEVN</sequence>
<accession>A0A1W2H688</accession>
<dbReference type="SUPFAM" id="SSF56935">
    <property type="entry name" value="Porins"/>
    <property type="match status" value="1"/>
</dbReference>
<keyword evidence="2" id="KW-0998">Cell outer membrane</keyword>
<dbReference type="AlphaFoldDB" id="A0A1W2H688"/>
<dbReference type="Pfam" id="PF07715">
    <property type="entry name" value="Plug"/>
    <property type="match status" value="1"/>
</dbReference>
<proteinExistence type="inferred from homology"/>
<reference evidence="6" key="1">
    <citation type="submission" date="2017-04" db="EMBL/GenBank/DDBJ databases">
        <authorList>
            <person name="Varghese N."/>
            <person name="Submissions S."/>
        </authorList>
    </citation>
    <scope>NUCLEOTIDE SEQUENCE [LARGE SCALE GENOMIC DNA]</scope>
    <source>
        <strain evidence="6">DSM 16537</strain>
    </source>
</reference>
<gene>
    <name evidence="5" type="ORF">SAMN00777080_3089</name>
</gene>
<dbReference type="OrthoDB" id="679547at2"/>
<dbReference type="InterPro" id="IPR037066">
    <property type="entry name" value="Plug_dom_sf"/>
</dbReference>
<feature type="signal peptide" evidence="3">
    <location>
        <begin position="1"/>
        <end position="21"/>
    </location>
</feature>
<organism evidence="5 6">
    <name type="scientific">Aquiflexum balticum DSM 16537</name>
    <dbReference type="NCBI Taxonomy" id="758820"/>
    <lineage>
        <taxon>Bacteria</taxon>
        <taxon>Pseudomonadati</taxon>
        <taxon>Bacteroidota</taxon>
        <taxon>Cytophagia</taxon>
        <taxon>Cytophagales</taxon>
        <taxon>Cyclobacteriaceae</taxon>
        <taxon>Aquiflexum</taxon>
    </lineage>
</organism>
<comment type="similarity">
    <text evidence="2">Belongs to the TonB-dependent receptor family.</text>
</comment>
<protein>
    <submittedName>
        <fullName evidence="5">Outer membrane receptor proteins, mostly Fe transport</fullName>
    </submittedName>
</protein>
<dbReference type="PROSITE" id="PS52016">
    <property type="entry name" value="TONB_DEPENDENT_REC_3"/>
    <property type="match status" value="1"/>
</dbReference>
<dbReference type="EMBL" id="LT838813">
    <property type="protein sequence ID" value="SMD44467.1"/>
    <property type="molecule type" value="Genomic_DNA"/>
</dbReference>
<evidence type="ECO:0000313" key="5">
    <source>
        <dbReference type="EMBL" id="SMD44467.1"/>
    </source>
</evidence>
<dbReference type="PANTHER" id="PTHR30069">
    <property type="entry name" value="TONB-DEPENDENT OUTER MEMBRANE RECEPTOR"/>
    <property type="match status" value="1"/>
</dbReference>
<dbReference type="PANTHER" id="PTHR30069:SF29">
    <property type="entry name" value="HEMOGLOBIN AND HEMOGLOBIN-HAPTOGLOBIN-BINDING PROTEIN 1-RELATED"/>
    <property type="match status" value="1"/>
</dbReference>
<dbReference type="GO" id="GO:0044718">
    <property type="term" value="P:siderophore transmembrane transport"/>
    <property type="evidence" value="ECO:0007669"/>
    <property type="project" value="TreeGrafter"/>
</dbReference>
<dbReference type="Gene3D" id="2.60.40.1930">
    <property type="match status" value="1"/>
</dbReference>
<dbReference type="GO" id="GO:0009279">
    <property type="term" value="C:cell outer membrane"/>
    <property type="evidence" value="ECO:0007669"/>
    <property type="project" value="UniProtKB-SubCell"/>
</dbReference>
<keyword evidence="1 3" id="KW-0732">Signal</keyword>
<feature type="domain" description="TonB-dependent receptor plug" evidence="4">
    <location>
        <begin position="611"/>
        <end position="702"/>
    </location>
</feature>
<evidence type="ECO:0000256" key="2">
    <source>
        <dbReference type="PROSITE-ProRule" id="PRU01360"/>
    </source>
</evidence>
<evidence type="ECO:0000313" key="6">
    <source>
        <dbReference type="Proteomes" id="UP000192333"/>
    </source>
</evidence>
<dbReference type="InterPro" id="IPR012910">
    <property type="entry name" value="Plug_dom"/>
</dbReference>
<evidence type="ECO:0000256" key="1">
    <source>
        <dbReference type="ARBA" id="ARBA00022729"/>
    </source>
</evidence>
<evidence type="ECO:0000256" key="3">
    <source>
        <dbReference type="SAM" id="SignalP"/>
    </source>
</evidence>
<keyword evidence="2" id="KW-0812">Transmembrane</keyword>
<dbReference type="Gene3D" id="2.170.130.10">
    <property type="entry name" value="TonB-dependent receptor, plug domain"/>
    <property type="match status" value="1"/>
</dbReference>
<comment type="subcellular location">
    <subcellularLocation>
        <location evidence="2">Cell outer membrane</location>
        <topology evidence="2">Multi-pass membrane protein</topology>
    </subcellularLocation>
</comment>
<dbReference type="Proteomes" id="UP000192333">
    <property type="component" value="Chromosome I"/>
</dbReference>
<keyword evidence="2" id="KW-0472">Membrane</keyword>
<dbReference type="RefSeq" id="WP_084121240.1">
    <property type="nucleotide sequence ID" value="NZ_LT838813.1"/>
</dbReference>
<keyword evidence="6" id="KW-1185">Reference proteome</keyword>
<evidence type="ECO:0000259" key="4">
    <source>
        <dbReference type="Pfam" id="PF07715"/>
    </source>
</evidence>
<name>A0A1W2H688_9BACT</name>
<dbReference type="STRING" id="758820.SAMN00777080_3089"/>
<feature type="chain" id="PRO_5012303452" evidence="3">
    <location>
        <begin position="22"/>
        <end position="807"/>
    </location>
</feature>
<dbReference type="InterPro" id="IPR039426">
    <property type="entry name" value="TonB-dep_rcpt-like"/>
</dbReference>
<keyword evidence="2" id="KW-1134">Transmembrane beta strand</keyword>